<dbReference type="EMBL" id="JACMHY010000004">
    <property type="protein sequence ID" value="MBC2866029.1"/>
    <property type="molecule type" value="Genomic_DNA"/>
</dbReference>
<accession>A0A7X1HZF6</accession>
<feature type="region of interest" description="Disordered" evidence="1">
    <location>
        <begin position="1"/>
        <end position="22"/>
    </location>
</feature>
<dbReference type="Proteomes" id="UP000517694">
    <property type="component" value="Unassembled WGS sequence"/>
</dbReference>
<name>A0A7X1HZF6_9ACTN</name>
<dbReference type="AlphaFoldDB" id="A0A7X1HZF6"/>
<evidence type="ECO:0000313" key="2">
    <source>
        <dbReference type="EMBL" id="MBC2866029.1"/>
    </source>
</evidence>
<comment type="caution">
    <text evidence="2">The sequence shown here is derived from an EMBL/GenBank/DDBJ whole genome shotgun (WGS) entry which is preliminary data.</text>
</comment>
<organism evidence="2 3">
    <name type="scientific">Streptomyces mexicanus</name>
    <dbReference type="NCBI Taxonomy" id="178566"/>
    <lineage>
        <taxon>Bacteria</taxon>
        <taxon>Bacillati</taxon>
        <taxon>Actinomycetota</taxon>
        <taxon>Actinomycetes</taxon>
        <taxon>Kitasatosporales</taxon>
        <taxon>Streptomycetaceae</taxon>
        <taxon>Streptomyces</taxon>
    </lineage>
</organism>
<gene>
    <name evidence="2" type="ORF">H1R13_13830</name>
</gene>
<protein>
    <submittedName>
        <fullName evidence="2">Uncharacterized protein</fullName>
    </submittedName>
</protein>
<keyword evidence="3" id="KW-1185">Reference proteome</keyword>
<reference evidence="2 3" key="1">
    <citation type="submission" date="2020-08" db="EMBL/GenBank/DDBJ databases">
        <title>Whole-Genome Sequence of French Clinical Streptomyces mexicanus Strain Q0842.</title>
        <authorList>
            <person name="Boxberger M."/>
            <person name="La Scola B."/>
        </authorList>
    </citation>
    <scope>NUCLEOTIDE SEQUENCE [LARGE SCALE GENOMIC DNA]</scope>
    <source>
        <strain evidence="2 3">Marseille-Q0842</strain>
    </source>
</reference>
<dbReference type="RefSeq" id="WP_185947354.1">
    <property type="nucleotide sequence ID" value="NZ_JACMHY010000004.1"/>
</dbReference>
<evidence type="ECO:0000256" key="1">
    <source>
        <dbReference type="SAM" id="MobiDB-lite"/>
    </source>
</evidence>
<evidence type="ECO:0000313" key="3">
    <source>
        <dbReference type="Proteomes" id="UP000517694"/>
    </source>
</evidence>
<proteinExistence type="predicted"/>
<sequence length="80" mass="8201">MKSLTASAHLEPDSTSRVSVFDATGDDEPFVTLRIGGKLVDVALIAQPGTADALRALARAAEEAASALDQITDTTTDGDA</sequence>